<comment type="caution">
    <text evidence="1">The sequence shown here is derived from an EMBL/GenBank/DDBJ whole genome shotgun (WGS) entry which is preliminary data.</text>
</comment>
<dbReference type="OrthoDB" id="845805at2759"/>
<gene>
    <name evidence="1" type="ORF">TorRG33x02_010560</name>
</gene>
<proteinExistence type="predicted"/>
<evidence type="ECO:0000313" key="2">
    <source>
        <dbReference type="Proteomes" id="UP000237000"/>
    </source>
</evidence>
<accession>A0A2P5FYY6</accession>
<dbReference type="Proteomes" id="UP000237000">
    <property type="component" value="Unassembled WGS sequence"/>
</dbReference>
<name>A0A2P5FYY6_TREOI</name>
<reference evidence="2" key="1">
    <citation type="submission" date="2016-06" db="EMBL/GenBank/DDBJ databases">
        <title>Parallel loss of symbiosis genes in relatives of nitrogen-fixing non-legume Parasponia.</title>
        <authorList>
            <person name="Van Velzen R."/>
            <person name="Holmer R."/>
            <person name="Bu F."/>
            <person name="Rutten L."/>
            <person name="Van Zeijl A."/>
            <person name="Liu W."/>
            <person name="Santuari L."/>
            <person name="Cao Q."/>
            <person name="Sharma T."/>
            <person name="Shen D."/>
            <person name="Roswanjaya Y."/>
            <person name="Wardhani T."/>
            <person name="Kalhor M.S."/>
            <person name="Jansen J."/>
            <person name="Van den Hoogen J."/>
            <person name="Gungor B."/>
            <person name="Hartog M."/>
            <person name="Hontelez J."/>
            <person name="Verver J."/>
            <person name="Yang W.-C."/>
            <person name="Schijlen E."/>
            <person name="Repin R."/>
            <person name="Schilthuizen M."/>
            <person name="Schranz E."/>
            <person name="Heidstra R."/>
            <person name="Miyata K."/>
            <person name="Fedorova E."/>
            <person name="Kohlen W."/>
            <person name="Bisseling T."/>
            <person name="Smit S."/>
            <person name="Geurts R."/>
        </authorList>
    </citation>
    <scope>NUCLEOTIDE SEQUENCE [LARGE SCALE GENOMIC DNA]</scope>
    <source>
        <strain evidence="2">cv. RG33-2</strain>
    </source>
</reference>
<dbReference type="AlphaFoldDB" id="A0A2P5FYY6"/>
<organism evidence="1 2">
    <name type="scientific">Trema orientale</name>
    <name type="common">Charcoal tree</name>
    <name type="synonym">Celtis orientalis</name>
    <dbReference type="NCBI Taxonomy" id="63057"/>
    <lineage>
        <taxon>Eukaryota</taxon>
        <taxon>Viridiplantae</taxon>
        <taxon>Streptophyta</taxon>
        <taxon>Embryophyta</taxon>
        <taxon>Tracheophyta</taxon>
        <taxon>Spermatophyta</taxon>
        <taxon>Magnoliopsida</taxon>
        <taxon>eudicotyledons</taxon>
        <taxon>Gunneridae</taxon>
        <taxon>Pentapetalae</taxon>
        <taxon>rosids</taxon>
        <taxon>fabids</taxon>
        <taxon>Rosales</taxon>
        <taxon>Cannabaceae</taxon>
        <taxon>Trema</taxon>
    </lineage>
</organism>
<dbReference type="STRING" id="63057.A0A2P5FYY6"/>
<evidence type="ECO:0000313" key="1">
    <source>
        <dbReference type="EMBL" id="POO02995.1"/>
    </source>
</evidence>
<dbReference type="PANTHER" id="PTHR33116:SF86">
    <property type="entry name" value="REVERSE TRANSCRIPTASE DOMAIN-CONTAINING PROTEIN"/>
    <property type="match status" value="1"/>
</dbReference>
<dbReference type="PANTHER" id="PTHR33116">
    <property type="entry name" value="REVERSE TRANSCRIPTASE ZINC-BINDING DOMAIN-CONTAINING PROTEIN-RELATED-RELATED"/>
    <property type="match status" value="1"/>
</dbReference>
<sequence length="200" mass="23001">MQCNEYFSGNPLFLSDNRIKDFSRTTLIKSFIQGIPTYYILCEDLDKVVQRFWWTGDLKPHRYVALTSWDKVYQPKLRGGLGIRCFADIHVAFIDKLGWMIASSNNTLWIEIMRRKYGAASNFWSSELPRGASNVAKGIWSIKNLIQEGCSYLIGEGNDVDLWNSPWVLQCNIEEIRAAFNPMTLGSRIRATDLFTEGQQ</sequence>
<keyword evidence="2" id="KW-1185">Reference proteome</keyword>
<protein>
    <submittedName>
        <fullName evidence="1">Uncharacterized protein</fullName>
    </submittedName>
</protein>
<dbReference type="InParanoid" id="A0A2P5FYY6"/>
<dbReference type="EMBL" id="JXTC01000003">
    <property type="protein sequence ID" value="POO02995.1"/>
    <property type="molecule type" value="Genomic_DNA"/>
</dbReference>